<feature type="region of interest" description="Disordered" evidence="13">
    <location>
        <begin position="1017"/>
        <end position="1038"/>
    </location>
</feature>
<dbReference type="GO" id="GO:0043495">
    <property type="term" value="F:protein-membrane adaptor activity"/>
    <property type="evidence" value="ECO:0007669"/>
    <property type="project" value="TreeGrafter"/>
</dbReference>
<dbReference type="STRING" id="34475.A0A4Y9Y7A4"/>
<feature type="region of interest" description="Disordered" evidence="13">
    <location>
        <begin position="679"/>
        <end position="747"/>
    </location>
</feature>
<proteinExistence type="inferred from homology"/>
<organism evidence="14 15">
    <name type="scientific">Rhodofomes roseus</name>
    <dbReference type="NCBI Taxonomy" id="34475"/>
    <lineage>
        <taxon>Eukaryota</taxon>
        <taxon>Fungi</taxon>
        <taxon>Dikarya</taxon>
        <taxon>Basidiomycota</taxon>
        <taxon>Agaricomycotina</taxon>
        <taxon>Agaricomycetes</taxon>
        <taxon>Polyporales</taxon>
        <taxon>Rhodofomes</taxon>
    </lineage>
</organism>
<dbReference type="GO" id="GO:0005789">
    <property type="term" value="C:endoplasmic reticulum membrane"/>
    <property type="evidence" value="ECO:0007669"/>
    <property type="project" value="UniProtKB-SubCell"/>
</dbReference>
<feature type="region of interest" description="Disordered" evidence="13">
    <location>
        <begin position="337"/>
        <end position="380"/>
    </location>
</feature>
<feature type="region of interest" description="Disordered" evidence="13">
    <location>
        <begin position="566"/>
        <end position="591"/>
    </location>
</feature>
<dbReference type="GO" id="GO:0034727">
    <property type="term" value="P:piecemeal microautophagy of the nucleus"/>
    <property type="evidence" value="ECO:0007669"/>
    <property type="project" value="TreeGrafter"/>
</dbReference>
<comment type="catalytic activity">
    <reaction evidence="12">
        <text>a 1,2-diacyl-sn-glycero-3-phosphocholine(in) = a 1,2-diacyl-sn-glycero-3-phosphocholine(out)</text>
        <dbReference type="Rhea" id="RHEA:38571"/>
        <dbReference type="ChEBI" id="CHEBI:57643"/>
    </reaction>
</comment>
<feature type="compositionally biased region" description="Basic and acidic residues" evidence="13">
    <location>
        <begin position="222"/>
        <end position="234"/>
    </location>
</feature>
<comment type="subcellular location">
    <subcellularLocation>
        <location evidence="1">Endoplasmic reticulum membrane</location>
        <topology evidence="1">Peripheral membrane protein</topology>
    </subcellularLocation>
    <subcellularLocation>
        <location evidence="2">Preautophagosomal structure membrane</location>
        <topology evidence="2">Peripheral membrane protein</topology>
    </subcellularLocation>
</comment>
<feature type="region of interest" description="Disordered" evidence="13">
    <location>
        <begin position="812"/>
        <end position="845"/>
    </location>
</feature>
<dbReference type="GO" id="GO:0061908">
    <property type="term" value="C:phagophore"/>
    <property type="evidence" value="ECO:0007669"/>
    <property type="project" value="TreeGrafter"/>
</dbReference>
<name>A0A4Y9Y7A4_9APHY</name>
<evidence type="ECO:0000256" key="12">
    <source>
        <dbReference type="ARBA" id="ARBA00024631"/>
    </source>
</evidence>
<feature type="compositionally biased region" description="Basic and acidic residues" evidence="13">
    <location>
        <begin position="952"/>
        <end position="962"/>
    </location>
</feature>
<dbReference type="EMBL" id="SEKV01000411">
    <property type="protein sequence ID" value="TFY57663.1"/>
    <property type="molecule type" value="Genomic_DNA"/>
</dbReference>
<evidence type="ECO:0000256" key="9">
    <source>
        <dbReference type="ARBA" id="ARBA00023136"/>
    </source>
</evidence>
<dbReference type="GO" id="GO:0061723">
    <property type="term" value="P:glycophagy"/>
    <property type="evidence" value="ECO:0007669"/>
    <property type="project" value="TreeGrafter"/>
</dbReference>
<accession>A0A4Y9Y7A4</accession>
<dbReference type="PANTHER" id="PTHR13190">
    <property type="entry name" value="AUTOPHAGY-RELATED 2, ISOFORM A"/>
    <property type="match status" value="1"/>
</dbReference>
<dbReference type="GO" id="GO:0061709">
    <property type="term" value="P:reticulophagy"/>
    <property type="evidence" value="ECO:0007669"/>
    <property type="project" value="TreeGrafter"/>
</dbReference>
<dbReference type="PANTHER" id="PTHR13190:SF1">
    <property type="entry name" value="AUTOPHAGY-RELATED 2, ISOFORM A"/>
    <property type="match status" value="1"/>
</dbReference>
<evidence type="ECO:0000256" key="5">
    <source>
        <dbReference type="ARBA" id="ARBA00022448"/>
    </source>
</evidence>
<feature type="compositionally biased region" description="Polar residues" evidence="13">
    <location>
        <begin position="342"/>
        <end position="354"/>
    </location>
</feature>
<dbReference type="GO" id="GO:0006869">
    <property type="term" value="P:lipid transport"/>
    <property type="evidence" value="ECO:0007669"/>
    <property type="project" value="UniProtKB-KW"/>
</dbReference>
<evidence type="ECO:0000256" key="6">
    <source>
        <dbReference type="ARBA" id="ARBA00022824"/>
    </source>
</evidence>
<dbReference type="InterPro" id="IPR026849">
    <property type="entry name" value="ATG2"/>
</dbReference>
<dbReference type="GO" id="GO:0032266">
    <property type="term" value="F:phosphatidylinositol-3-phosphate binding"/>
    <property type="evidence" value="ECO:0007669"/>
    <property type="project" value="TreeGrafter"/>
</dbReference>
<feature type="compositionally biased region" description="Pro residues" evidence="13">
    <location>
        <begin position="282"/>
        <end position="291"/>
    </location>
</feature>
<reference evidence="14 15" key="1">
    <citation type="submission" date="2019-01" db="EMBL/GenBank/DDBJ databases">
        <title>Genome sequencing of the rare red list fungi Fomitopsis rosea.</title>
        <authorList>
            <person name="Buettner E."/>
            <person name="Kellner H."/>
        </authorList>
    </citation>
    <scope>NUCLEOTIDE SEQUENCE [LARGE SCALE GENOMIC DNA]</scope>
    <source>
        <strain evidence="14 15">DSM 105464</strain>
    </source>
</reference>
<dbReference type="GO" id="GO:0000422">
    <property type="term" value="P:autophagy of mitochondrion"/>
    <property type="evidence" value="ECO:0007669"/>
    <property type="project" value="TreeGrafter"/>
</dbReference>
<comment type="catalytic activity">
    <reaction evidence="11">
        <text>a 1,2-diacyl-sn-glycero-3-phosphoethanolamine(in) = a 1,2-diacyl-sn-glycero-3-phosphoethanolamine(out)</text>
        <dbReference type="Rhea" id="RHEA:38895"/>
        <dbReference type="ChEBI" id="CHEBI:64612"/>
    </reaction>
</comment>
<evidence type="ECO:0000256" key="4">
    <source>
        <dbReference type="ARBA" id="ARBA00018070"/>
    </source>
</evidence>
<keyword evidence="6" id="KW-0256">Endoplasmic reticulum</keyword>
<keyword evidence="5" id="KW-0813">Transport</keyword>
<evidence type="ECO:0000256" key="10">
    <source>
        <dbReference type="ARBA" id="ARBA00024479"/>
    </source>
</evidence>
<feature type="compositionally biased region" description="Basic and acidic residues" evidence="13">
    <location>
        <begin position="1021"/>
        <end position="1031"/>
    </location>
</feature>
<comment type="similarity">
    <text evidence="3">Belongs to the ATG2 family.</text>
</comment>
<evidence type="ECO:0000256" key="7">
    <source>
        <dbReference type="ARBA" id="ARBA00023006"/>
    </source>
</evidence>
<feature type="region of interest" description="Disordered" evidence="13">
    <location>
        <begin position="1640"/>
        <end position="1676"/>
    </location>
</feature>
<feature type="compositionally biased region" description="Low complexity" evidence="13">
    <location>
        <begin position="566"/>
        <end position="578"/>
    </location>
</feature>
<feature type="region of interest" description="Disordered" evidence="13">
    <location>
        <begin position="219"/>
        <end position="299"/>
    </location>
</feature>
<evidence type="ECO:0000256" key="13">
    <source>
        <dbReference type="SAM" id="MobiDB-lite"/>
    </source>
</evidence>
<dbReference type="GO" id="GO:0000045">
    <property type="term" value="P:autophagosome assembly"/>
    <property type="evidence" value="ECO:0007669"/>
    <property type="project" value="TreeGrafter"/>
</dbReference>
<evidence type="ECO:0000256" key="11">
    <source>
        <dbReference type="ARBA" id="ARBA00024615"/>
    </source>
</evidence>
<feature type="compositionally biased region" description="Polar residues" evidence="13">
    <location>
        <begin position="686"/>
        <end position="695"/>
    </location>
</feature>
<dbReference type="Proteomes" id="UP000298390">
    <property type="component" value="Unassembled WGS sequence"/>
</dbReference>
<comment type="catalytic activity">
    <reaction evidence="10">
        <text>a 1,2-diacyl-sn-glycero-3-phospho-L-serine(in) = a 1,2-diacyl-sn-glycero-3-phospho-L-serine(out)</text>
        <dbReference type="Rhea" id="RHEA:38663"/>
        <dbReference type="ChEBI" id="CHEBI:57262"/>
    </reaction>
</comment>
<feature type="region of interest" description="Disordered" evidence="13">
    <location>
        <begin position="407"/>
        <end position="447"/>
    </location>
</feature>
<sequence>MSSWTSWIPSLPTIDLSLPSGIQRRFISFALKRSLGHLLKPGQLDLQQVDSQIGVGAGSDFASGNQLAHIWAASRTARRLHWEVESPHLTFYLAPQSPDVTASHLDLAESVASVAESFIHEELNPADEATLRGSIHGGSRSPLQTGQDVFPGGLDPFVSDEELSQSELEPPGVSIFATLIEKLLARFAFDADDVKVTIVNPQQASFTLSIAQVRYGTETDPAVDRTDASSREESQGSIRGVTVSGITVTTRCLRPSSPAMTPTRERSAPSSRMTPTAAPASPQRPPTPPSPYSDSSDMDEETQMLMSQSIAILPPRPVSPATSVSSSMYQSAVSTAPVESSLHGTPSPEAQFSAASEPPAGDFTSSSESPPGAGFPQRPQPIACIPEVEDEIVASFGSDPISIRLYTPPPLSAHSPTPAVGIPSSSRIPSEGSKGSHRRSSSARTPDEKLRVTVDVGVIALALNARHVRSILDIANVWSLHSPPPARRTPSTSDGAPEPSAIPALDGTLRLRGIVLLLLPASSSSRALDARGSSEFFSRPLVPPKMTHGYVRAHMEELSTTAFISSSSSATPSRGESAQLHAHKRTSRSQKGSAVHLSVNLTLAELSVFAFLHQPVLGAPSPSTELYAYPVLITDPNLRSQYPRDHSNAPSADVHNSSMPSFDILDWTDPSRRSTAAKLSVWRSKAVQQHPTLRQETPGPKSSPRAQPGMPSSASPPTPRAMPRLLSTSPGHVGIGRPSLSSGALRPAGPAISVKFRSHATQSQSSRGGKDGSPDVEVAFEALHLFLDLGLVSGGDPQHGESATMSFLKEAATPSRSPLAQSTMPSPGYPYEGMLDDDDDADTPPSTPRAAIGFGARTAEEQQQERRRLEQLVLDDLDLEYDYRQGPKHSVDPATERVKDWRKVRTHRNRGGRPIMSMKFPAIRIQIRDTPPLSPPRSGALILDLHDLHISPGKPAEKDRPTARFAPPEDPYLAGTGTGEPTTNEVDNVLLYAQWHRVVVSYAPLSSSRATAILSLGPSRRPSEGTTEHMRFGGSISPDASVVDTVSRPSLQVRRGNVASSHDPSTEVSSLVLAIDVPSIHIELSKPTLDGLQLWADDLTRLMEAAFGEPPVLDTGTERADSRDSSLIGSRFFAKSRSASSQAESGSFASRPQETANETAIKITLGEGTVRLFVPRLQESPTTVRPFDVSLNDVDVLVELKPEGKDETVLTVGIRGITVSEITKSGSTALMLALTHPYSLLSAQASAVKVRFISLIVPETTAKESRVKLTLRGITFTAHPDFAWTSDLASFVKAPPGAFESVVPSERTRLSVKVVDTSLQTLCPTYRGALIPYIGELDFSTVIEGASPDLTFLLDIPAVSLFLVDDVKVMSQQLDSAKVGHPTARSPGAEYWKRAGFALLAELVDLKLRFARLTDAGSADTRTSDPPRGLLSSLDEHAFRQLPEVGAAPDMIYDDLPTNPDYLDESFGAAAGLRELDDDEFDETNVDAPLGTGDVDDEDSNTSTYGGETVRMLRPEGLQIIEHYFDTMSPDSVDGDSSYGETTLRVRLHNFDITLLLYDGYDWMRTRRIIEEEQKEMRKKLAKIRQLVASGQTPDPSVEETSALLFNSVYIGLEHNIDELEPGALIAAIDEELNEDLETASQSSWQSLKPQTVHNSPGKGTAGQGRTRRKRMSRSKGPSIEFRLMGLNAEYDQYLPASDLVSRTLVIIEDIEILDHIKTSTWRKFLTSLRSDSRGNIRETSSNMVRVELRTLHPVPDHPSEEARLRAKILPLRLHVDQDALDFLKKFFSFKDPESVPAAPSDPEDEIYFQQAEVFPVDIKLDYKPRRVDYRALRDGKTIELMNFFHFDGAEMTLRHITLTGITGWPRFFDLLNDLWTPDVKATQLVDVISGVAPIRSVVNVGSGVADLVLLPIAQYKKDGRVVRGLQKGTTAFVKSTAMEAIKLGARLATGTQVILEQAENVIGGQFKDPITAETVPGSPFSDELGGQLGDEEESDLISRYAEQPMNVQEGMQSAYRSLSRNFNSAAQTILAVPMEVYERSGNEGPVRAVVRAVPIAVLKPMIGASEAVSKTLLGLHNQLDPNVRHENEAKYKQR</sequence>
<evidence type="ECO:0000256" key="3">
    <source>
        <dbReference type="ARBA" id="ARBA00009714"/>
    </source>
</evidence>
<feature type="compositionally biased region" description="Polar residues" evidence="13">
    <location>
        <begin position="814"/>
        <end position="825"/>
    </location>
</feature>
<evidence type="ECO:0000313" key="15">
    <source>
        <dbReference type="Proteomes" id="UP000298390"/>
    </source>
</evidence>
<keyword evidence="8" id="KW-0445">Lipid transport</keyword>
<keyword evidence="9" id="KW-0472">Membrane</keyword>
<keyword evidence="7" id="KW-0072">Autophagy</keyword>
<evidence type="ECO:0000313" key="14">
    <source>
        <dbReference type="EMBL" id="TFY57663.1"/>
    </source>
</evidence>
<gene>
    <name evidence="14" type="ORF">EVJ58_g6885</name>
</gene>
<evidence type="ECO:0000256" key="8">
    <source>
        <dbReference type="ARBA" id="ARBA00023055"/>
    </source>
</evidence>
<dbReference type="Pfam" id="PF13329">
    <property type="entry name" value="ATG2_CAD"/>
    <property type="match status" value="1"/>
</dbReference>
<dbReference type="GO" id="GO:0034045">
    <property type="term" value="C:phagophore assembly site membrane"/>
    <property type="evidence" value="ECO:0007669"/>
    <property type="project" value="UniProtKB-SubCell"/>
</dbReference>
<comment type="caution">
    <text evidence="14">The sequence shown here is derived from an EMBL/GenBank/DDBJ whole genome shotgun (WGS) entry which is preliminary data.</text>
</comment>
<evidence type="ECO:0000256" key="1">
    <source>
        <dbReference type="ARBA" id="ARBA00004406"/>
    </source>
</evidence>
<evidence type="ECO:0000256" key="2">
    <source>
        <dbReference type="ARBA" id="ARBA00004623"/>
    </source>
</evidence>
<feature type="compositionally biased region" description="Polar residues" evidence="13">
    <location>
        <begin position="1640"/>
        <end position="1655"/>
    </location>
</feature>
<feature type="region of interest" description="Disordered" evidence="13">
    <location>
        <begin position="952"/>
        <end position="981"/>
    </location>
</feature>
<protein>
    <recommendedName>
        <fullName evidence="4">Autophagy-related protein 2</fullName>
    </recommendedName>
</protein>
<feature type="region of interest" description="Disordered" evidence="13">
    <location>
        <begin position="1488"/>
        <end position="1507"/>
    </location>
</feature>